<accession>A0A4S2N558</accession>
<reference evidence="9 10" key="1">
    <citation type="submission" date="2019-04" db="EMBL/GenBank/DDBJ databases">
        <title>Comparative genomics and transcriptomics to analyze fruiting body development in filamentous ascomycetes.</title>
        <authorList>
            <consortium name="DOE Joint Genome Institute"/>
            <person name="Lutkenhaus R."/>
            <person name="Traeger S."/>
            <person name="Breuer J."/>
            <person name="Kuo A."/>
            <person name="Lipzen A."/>
            <person name="Pangilinan J."/>
            <person name="Dilworth D."/>
            <person name="Sandor L."/>
            <person name="Poggeler S."/>
            <person name="Barry K."/>
            <person name="Grigoriev I.V."/>
            <person name="Nowrousian M."/>
        </authorList>
    </citation>
    <scope>NUCLEOTIDE SEQUENCE [LARGE SCALE GENOMIC DNA]</scope>
    <source>
        <strain evidence="9 10">CBS 389.68</strain>
    </source>
</reference>
<evidence type="ECO:0000256" key="4">
    <source>
        <dbReference type="ARBA" id="ARBA00022824"/>
    </source>
</evidence>
<gene>
    <name evidence="9" type="ORF">EX30DRAFT_357861</name>
</gene>
<comment type="similarity">
    <text evidence="2 7">Belongs to the DPM3 family.</text>
</comment>
<name>A0A4S2N558_9PEZI</name>
<evidence type="ECO:0000256" key="3">
    <source>
        <dbReference type="ARBA" id="ARBA00022692"/>
    </source>
</evidence>
<dbReference type="Pfam" id="PF08285">
    <property type="entry name" value="DPM3"/>
    <property type="match status" value="1"/>
</dbReference>
<comment type="pathway">
    <text evidence="7">Protein modification; protein glycosylation.</text>
</comment>
<comment type="subcellular location">
    <subcellularLocation>
        <location evidence="1 7">Endoplasmic reticulum membrane</location>
        <topology evidence="1 7">Multi-pass membrane protein</topology>
    </subcellularLocation>
</comment>
<dbReference type="GO" id="GO:0033185">
    <property type="term" value="C:dolichol-phosphate-mannose synthase complex"/>
    <property type="evidence" value="ECO:0007669"/>
    <property type="project" value="TreeGrafter"/>
</dbReference>
<evidence type="ECO:0000256" key="8">
    <source>
        <dbReference type="SAM" id="SignalP"/>
    </source>
</evidence>
<evidence type="ECO:0000313" key="10">
    <source>
        <dbReference type="Proteomes" id="UP000298138"/>
    </source>
</evidence>
<keyword evidence="4 7" id="KW-0256">Endoplasmic reticulum</keyword>
<evidence type="ECO:0000256" key="7">
    <source>
        <dbReference type="RuleBase" id="RU365085"/>
    </source>
</evidence>
<keyword evidence="5 7" id="KW-1133">Transmembrane helix</keyword>
<keyword evidence="8" id="KW-0732">Signal</keyword>
<keyword evidence="9" id="KW-0808">Transferase</keyword>
<feature type="chain" id="PRO_5021001777" description="Dolichol-phosphate mannosyltransferase subunit 3" evidence="8">
    <location>
        <begin position="21"/>
        <end position="92"/>
    </location>
</feature>
<dbReference type="PANTHER" id="PTHR16433">
    <property type="entry name" value="DOLICHOL-PHOSPHATE MANNOSYLTRANSFERASE SUBUNIT 3"/>
    <property type="match status" value="1"/>
</dbReference>
<evidence type="ECO:0000256" key="2">
    <source>
        <dbReference type="ARBA" id="ARBA00010430"/>
    </source>
</evidence>
<feature type="signal peptide" evidence="8">
    <location>
        <begin position="1"/>
        <end position="20"/>
    </location>
</feature>
<dbReference type="GO" id="GO:0016757">
    <property type="term" value="F:glycosyltransferase activity"/>
    <property type="evidence" value="ECO:0007669"/>
    <property type="project" value="UniProtKB-KW"/>
</dbReference>
<evidence type="ECO:0000313" key="9">
    <source>
        <dbReference type="EMBL" id="TGZ84360.1"/>
    </source>
</evidence>
<comment type="caution">
    <text evidence="7">Lacks conserved residue(s) required for the propagation of feature annotation.</text>
</comment>
<evidence type="ECO:0000256" key="6">
    <source>
        <dbReference type="ARBA" id="ARBA00023136"/>
    </source>
</evidence>
<feature type="transmembrane region" description="Helical" evidence="7">
    <location>
        <begin position="39"/>
        <end position="61"/>
    </location>
</feature>
<dbReference type="Proteomes" id="UP000298138">
    <property type="component" value="Unassembled WGS sequence"/>
</dbReference>
<dbReference type="EMBL" id="ML220113">
    <property type="protein sequence ID" value="TGZ84360.1"/>
    <property type="molecule type" value="Genomic_DNA"/>
</dbReference>
<evidence type="ECO:0000256" key="5">
    <source>
        <dbReference type="ARBA" id="ARBA00022989"/>
    </source>
</evidence>
<dbReference type="UniPathway" id="UPA00378"/>
<evidence type="ECO:0000256" key="1">
    <source>
        <dbReference type="ARBA" id="ARBA00004477"/>
    </source>
</evidence>
<organism evidence="9 10">
    <name type="scientific">Ascodesmis nigricans</name>
    <dbReference type="NCBI Taxonomy" id="341454"/>
    <lineage>
        <taxon>Eukaryota</taxon>
        <taxon>Fungi</taxon>
        <taxon>Dikarya</taxon>
        <taxon>Ascomycota</taxon>
        <taxon>Pezizomycotina</taxon>
        <taxon>Pezizomycetes</taxon>
        <taxon>Pezizales</taxon>
        <taxon>Ascodesmidaceae</taxon>
        <taxon>Ascodesmis</taxon>
    </lineage>
</organism>
<dbReference type="GO" id="GO:0006506">
    <property type="term" value="P:GPI anchor biosynthetic process"/>
    <property type="evidence" value="ECO:0007669"/>
    <property type="project" value="TreeGrafter"/>
</dbReference>
<keyword evidence="10" id="KW-1185">Reference proteome</keyword>
<comment type="function">
    <text evidence="7">Stabilizer subunit of the dolichol-phosphate mannose (DPM) synthase complex; tethers catalytic subunit to the ER.</text>
</comment>
<dbReference type="STRING" id="341454.A0A4S2N558"/>
<dbReference type="PANTHER" id="PTHR16433:SF0">
    <property type="entry name" value="DOLICHOL-PHOSPHATE MANNOSYLTRANSFERASE SUBUNIT 3"/>
    <property type="match status" value="1"/>
</dbReference>
<keyword evidence="3 7" id="KW-0812">Transmembrane</keyword>
<comment type="subunit">
    <text evidence="7">Component of the dolichol-phosphate mannose (DPM) synthase complex.</text>
</comment>
<dbReference type="InterPro" id="IPR013174">
    <property type="entry name" value="DPM3"/>
</dbReference>
<dbReference type="OrthoDB" id="2014333at2759"/>
<keyword evidence="9" id="KW-0328">Glycosyltransferase</keyword>
<dbReference type="InParanoid" id="A0A4S2N558"/>
<dbReference type="AlphaFoldDB" id="A0A4S2N558"/>
<dbReference type="GO" id="GO:0005789">
    <property type="term" value="C:endoplasmic reticulum membrane"/>
    <property type="evidence" value="ECO:0007669"/>
    <property type="project" value="UniProtKB-SubCell"/>
</dbReference>
<protein>
    <recommendedName>
        <fullName evidence="7">Dolichol-phosphate mannosyltransferase subunit 3</fullName>
    </recommendedName>
</protein>
<proteinExistence type="inferred from homology"/>
<keyword evidence="6 7" id="KW-0472">Membrane</keyword>
<sequence length="92" mass="10386">MTRATQTVSLLLLLSSLYLAAYLQLIPFPAKIQDDIIPVLPFWLLVSFGAYLLANLGWGVLTFRDTEDAYKELLTEIDEAKRDLRARGVDVD</sequence>